<dbReference type="OrthoDB" id="443402at2759"/>
<dbReference type="EMBL" id="ML993602">
    <property type="protein sequence ID" value="KAF2164987.1"/>
    <property type="molecule type" value="Genomic_DNA"/>
</dbReference>
<gene>
    <name evidence="3" type="ORF">M409DRAFT_56331</name>
</gene>
<dbReference type="PANTHER" id="PTHR10039">
    <property type="entry name" value="AMELOGENIN"/>
    <property type="match status" value="1"/>
</dbReference>
<evidence type="ECO:0000313" key="3">
    <source>
        <dbReference type="EMBL" id="KAF2164987.1"/>
    </source>
</evidence>
<organism evidence="3 4">
    <name type="scientific">Zasmidium cellare ATCC 36951</name>
    <dbReference type="NCBI Taxonomy" id="1080233"/>
    <lineage>
        <taxon>Eukaryota</taxon>
        <taxon>Fungi</taxon>
        <taxon>Dikarya</taxon>
        <taxon>Ascomycota</taxon>
        <taxon>Pezizomycotina</taxon>
        <taxon>Dothideomycetes</taxon>
        <taxon>Dothideomycetidae</taxon>
        <taxon>Mycosphaerellales</taxon>
        <taxon>Mycosphaerellaceae</taxon>
        <taxon>Zasmidium</taxon>
    </lineage>
</organism>
<accession>A0A6A6CCR4</accession>
<dbReference type="Pfam" id="PF24883">
    <property type="entry name" value="NPHP3_N"/>
    <property type="match status" value="1"/>
</dbReference>
<proteinExistence type="predicted"/>
<evidence type="ECO:0000259" key="2">
    <source>
        <dbReference type="Pfam" id="PF24883"/>
    </source>
</evidence>
<dbReference type="AlphaFoldDB" id="A0A6A6CCR4"/>
<dbReference type="GeneID" id="54566536"/>
<evidence type="ECO:0000256" key="1">
    <source>
        <dbReference type="ARBA" id="ARBA00022737"/>
    </source>
</evidence>
<protein>
    <recommendedName>
        <fullName evidence="2">Nephrocystin 3-like N-terminal domain-containing protein</fullName>
    </recommendedName>
</protein>
<dbReference type="InterPro" id="IPR056884">
    <property type="entry name" value="NPHP3-like_N"/>
</dbReference>
<sequence>MDPLSALGAAASIVQFVDVASRLAASGYDAYKSASGAIQENIEIETTTLELKSFSDNLLKQNQTLELQLHQQQDGDTKAMINMTERCHAVADRLLKVLDDLKVEGTGRMRPVRAGRQAIRAASKSAQIESMESSLTKIQALLHAHLLSSIRNTQASSSNSFEGLAARTKTMQEESIADLRASNKALIRALRQQEKDMEIFRDVLKKSQLPEVHSSSRIDASMGEIARTLDKTRQRASLVEKQLRVLGSLQFPEMHMRHSAIPEAYRGTLSWIYDKNATKVRSWLQSLDGLFWINGKAGSGKSTLMKFMSDNRTTREVLEI</sequence>
<dbReference type="RefSeq" id="XP_033665876.1">
    <property type="nucleotide sequence ID" value="XM_033813264.1"/>
</dbReference>
<keyword evidence="1" id="KW-0677">Repeat</keyword>
<evidence type="ECO:0000313" key="4">
    <source>
        <dbReference type="Proteomes" id="UP000799537"/>
    </source>
</evidence>
<name>A0A6A6CCR4_ZASCE</name>
<feature type="domain" description="Nephrocystin 3-like N-terminal" evidence="2">
    <location>
        <begin position="267"/>
        <end position="311"/>
    </location>
</feature>
<dbReference type="Proteomes" id="UP000799537">
    <property type="component" value="Unassembled WGS sequence"/>
</dbReference>
<dbReference type="PANTHER" id="PTHR10039:SF5">
    <property type="entry name" value="NACHT DOMAIN-CONTAINING PROTEIN"/>
    <property type="match status" value="1"/>
</dbReference>
<keyword evidence="4" id="KW-1185">Reference proteome</keyword>
<reference evidence="3" key="1">
    <citation type="journal article" date="2020" name="Stud. Mycol.">
        <title>101 Dothideomycetes genomes: a test case for predicting lifestyles and emergence of pathogens.</title>
        <authorList>
            <person name="Haridas S."/>
            <person name="Albert R."/>
            <person name="Binder M."/>
            <person name="Bloem J."/>
            <person name="Labutti K."/>
            <person name="Salamov A."/>
            <person name="Andreopoulos B."/>
            <person name="Baker S."/>
            <person name="Barry K."/>
            <person name="Bills G."/>
            <person name="Bluhm B."/>
            <person name="Cannon C."/>
            <person name="Castanera R."/>
            <person name="Culley D."/>
            <person name="Daum C."/>
            <person name="Ezra D."/>
            <person name="Gonzalez J."/>
            <person name="Henrissat B."/>
            <person name="Kuo A."/>
            <person name="Liang C."/>
            <person name="Lipzen A."/>
            <person name="Lutzoni F."/>
            <person name="Magnuson J."/>
            <person name="Mondo S."/>
            <person name="Nolan M."/>
            <person name="Ohm R."/>
            <person name="Pangilinan J."/>
            <person name="Park H.-J."/>
            <person name="Ramirez L."/>
            <person name="Alfaro M."/>
            <person name="Sun H."/>
            <person name="Tritt A."/>
            <person name="Yoshinaga Y."/>
            <person name="Zwiers L.-H."/>
            <person name="Turgeon B."/>
            <person name="Goodwin S."/>
            <person name="Spatafora J."/>
            <person name="Crous P."/>
            <person name="Grigoriev I."/>
        </authorList>
    </citation>
    <scope>NUCLEOTIDE SEQUENCE</scope>
    <source>
        <strain evidence="3">ATCC 36951</strain>
    </source>
</reference>